<sequence>MASVINTNVASLNTQRNLSASQSDLHTALQRLSSGLRINSSKDDAAGLAIATRMDSQIRGNNVAIRNSNDAISMSQTAEGGLAKQTDALQRMRELAVQSANGTNTSTDQANLDAEFQQLSTEVTRLSTATKFNGASVFGTATTFQVGADTTDTISVTAVTAGSVAASSVSSASAATTAITNIDAALTTINTQRAVLGATQNRFMSVVSSLQVAVENQSNAKSRIMDADFAAETANLTRGQILQQAGTAMLAQANSLPNGVLALLR</sequence>
<organism evidence="4">
    <name type="scientific">mine drainage metagenome</name>
    <dbReference type="NCBI Taxonomy" id="410659"/>
    <lineage>
        <taxon>unclassified sequences</taxon>
        <taxon>metagenomes</taxon>
        <taxon>ecological metagenomes</taxon>
    </lineage>
</organism>
<keyword evidence="4" id="KW-0969">Cilium</keyword>
<dbReference type="Gene3D" id="6.10.10.10">
    <property type="entry name" value="Flagellar export chaperone, C-terminal domain"/>
    <property type="match status" value="1"/>
</dbReference>
<keyword evidence="4" id="KW-0966">Cell projection</keyword>
<protein>
    <submittedName>
        <fullName evidence="4">Flagellin</fullName>
    </submittedName>
</protein>
<dbReference type="PRINTS" id="PR00207">
    <property type="entry name" value="FLAGELLIN"/>
</dbReference>
<feature type="domain" description="Flagellin N-terminal" evidence="2">
    <location>
        <begin position="5"/>
        <end position="139"/>
    </location>
</feature>
<name>A0A1J5S6M5_9ZZZZ</name>
<keyword evidence="1" id="KW-0975">Bacterial flagellum</keyword>
<proteinExistence type="predicted"/>
<dbReference type="Gene3D" id="1.20.1330.10">
    <property type="entry name" value="f41 fragment of flagellin, N-terminal domain"/>
    <property type="match status" value="1"/>
</dbReference>
<comment type="caution">
    <text evidence="4">The sequence shown here is derived from an EMBL/GenBank/DDBJ whole genome shotgun (WGS) entry which is preliminary data.</text>
</comment>
<keyword evidence="4" id="KW-0282">Flagellum</keyword>
<accession>A0A1J5S6M5</accession>
<dbReference type="Pfam" id="PF00700">
    <property type="entry name" value="Flagellin_C"/>
    <property type="match status" value="1"/>
</dbReference>
<dbReference type="Gene3D" id="6.10.280.190">
    <property type="match status" value="1"/>
</dbReference>
<dbReference type="PANTHER" id="PTHR42792">
    <property type="entry name" value="FLAGELLIN"/>
    <property type="match status" value="1"/>
</dbReference>
<dbReference type="EMBL" id="MLJW01000133">
    <property type="protein sequence ID" value="OIQ97443.1"/>
    <property type="molecule type" value="Genomic_DNA"/>
</dbReference>
<dbReference type="InterPro" id="IPR001492">
    <property type="entry name" value="Flagellin"/>
</dbReference>
<feature type="domain" description="Flagellin C-terminal" evidence="3">
    <location>
        <begin position="179"/>
        <end position="264"/>
    </location>
</feature>
<dbReference type="InterPro" id="IPR046358">
    <property type="entry name" value="Flagellin_C"/>
</dbReference>
<evidence type="ECO:0000256" key="1">
    <source>
        <dbReference type="ARBA" id="ARBA00023143"/>
    </source>
</evidence>
<reference evidence="4" key="1">
    <citation type="submission" date="2016-10" db="EMBL/GenBank/DDBJ databases">
        <title>Sequence of Gallionella enrichment culture.</title>
        <authorList>
            <person name="Poehlein A."/>
            <person name="Muehling M."/>
            <person name="Daniel R."/>
        </authorList>
    </citation>
    <scope>NUCLEOTIDE SEQUENCE</scope>
</reference>
<gene>
    <name evidence="4" type="primary">hag_2</name>
    <name evidence="4" type="ORF">GALL_205750</name>
</gene>
<dbReference type="GO" id="GO:0005198">
    <property type="term" value="F:structural molecule activity"/>
    <property type="evidence" value="ECO:0007669"/>
    <property type="project" value="InterPro"/>
</dbReference>
<dbReference type="InterPro" id="IPR001029">
    <property type="entry name" value="Flagellin_N"/>
</dbReference>
<dbReference type="SUPFAM" id="SSF64518">
    <property type="entry name" value="Phase 1 flagellin"/>
    <property type="match status" value="1"/>
</dbReference>
<evidence type="ECO:0000259" key="2">
    <source>
        <dbReference type="Pfam" id="PF00669"/>
    </source>
</evidence>
<dbReference type="Pfam" id="PF00669">
    <property type="entry name" value="Flagellin_N"/>
    <property type="match status" value="1"/>
</dbReference>
<evidence type="ECO:0000259" key="3">
    <source>
        <dbReference type="Pfam" id="PF00700"/>
    </source>
</evidence>
<dbReference type="InterPro" id="IPR042187">
    <property type="entry name" value="Flagellin_C_sub2"/>
</dbReference>
<dbReference type="GO" id="GO:0009288">
    <property type="term" value="C:bacterial-type flagellum"/>
    <property type="evidence" value="ECO:0007669"/>
    <property type="project" value="InterPro"/>
</dbReference>
<dbReference type="AlphaFoldDB" id="A0A1J5S6M5"/>
<evidence type="ECO:0000313" key="4">
    <source>
        <dbReference type="EMBL" id="OIQ97443.1"/>
    </source>
</evidence>
<dbReference type="PANTHER" id="PTHR42792:SF2">
    <property type="entry name" value="FLAGELLIN"/>
    <property type="match status" value="1"/>
</dbReference>